<evidence type="ECO:0000313" key="2">
    <source>
        <dbReference type="Proteomes" id="UP001227268"/>
    </source>
</evidence>
<gene>
    <name evidence="1" type="ORF">QFC21_004749</name>
</gene>
<proteinExistence type="predicted"/>
<comment type="caution">
    <text evidence="1">The sequence shown here is derived from an EMBL/GenBank/DDBJ whole genome shotgun (WGS) entry which is preliminary data.</text>
</comment>
<reference evidence="1" key="1">
    <citation type="submission" date="2023-04" db="EMBL/GenBank/DDBJ databases">
        <title>Draft Genome sequencing of Naganishia species isolated from polar environments using Oxford Nanopore Technology.</title>
        <authorList>
            <person name="Leo P."/>
            <person name="Venkateswaran K."/>
        </authorList>
    </citation>
    <scope>NUCLEOTIDE SEQUENCE</scope>
    <source>
        <strain evidence="1">MNA-CCFEE 5423</strain>
    </source>
</reference>
<protein>
    <submittedName>
        <fullName evidence="1">Uncharacterized protein</fullName>
    </submittedName>
</protein>
<dbReference type="EMBL" id="JASBWT010000016">
    <property type="protein sequence ID" value="KAJ9097711.1"/>
    <property type="molecule type" value="Genomic_DNA"/>
</dbReference>
<accession>A0ACC2VFU1</accession>
<dbReference type="Proteomes" id="UP001227268">
    <property type="component" value="Unassembled WGS sequence"/>
</dbReference>
<name>A0ACC2VFU1_9TREE</name>
<organism evidence="1 2">
    <name type="scientific">Naganishia friedmannii</name>
    <dbReference type="NCBI Taxonomy" id="89922"/>
    <lineage>
        <taxon>Eukaryota</taxon>
        <taxon>Fungi</taxon>
        <taxon>Dikarya</taxon>
        <taxon>Basidiomycota</taxon>
        <taxon>Agaricomycotina</taxon>
        <taxon>Tremellomycetes</taxon>
        <taxon>Filobasidiales</taxon>
        <taxon>Filobasidiaceae</taxon>
        <taxon>Naganishia</taxon>
    </lineage>
</organism>
<evidence type="ECO:0000313" key="1">
    <source>
        <dbReference type="EMBL" id="KAJ9097711.1"/>
    </source>
</evidence>
<sequence>MCVQFASSDQDLRSNLEKQDGAEHQLSQRSSKVKHPSDDETETHHNMVTMVMNASSQTILDVTNRLNDKLYERRKAAALELEKVVSNSDNAKVTQIINQLCLMFTSPSSALHARNGGLIGLAATAIALGQEFAQWLSVVIPRVLGCFADPESRVRYYACESLYNIAKVCKGEILVHFNGIFDALSKLSADSEASVKNGAELLDRLLKDIVAETALNYVSKYPENVDLAFGNYGSEQWHNRSDASPSPEGKYPQSSYHYRQHALLHGAGNLAAKITGVVVQEGNHLRRHPLEDSPVFAAQELLLPPPAGSVSGPSTASTAIPHPRSQGSISNGFNSTPRPQTAGIIGMMGNTTALSDEPKTMGGNTSTGNGNGDKTDTVPGTRDSSPHAIPSLPTNHTKGVMSTPIPGITAISASPGHHRILSNQSAVPSTQVNHLSVTGNASSMSQHSTSPTPSYDPSSGLQSHAVGSRRDSAAAGQAESGGDAAQSHPTPAPPAPRLAFSLAKFIPLLSERIYVISPFTRSHLVSWIMILDSVPDLELVSYLPEFLDGLLKYLSDPNPDVKMATETVLSDFLREIKHIARVQHRISQDQSENQGHNSHYASVGGAATAHRISDFQASSYHPGLRRRASKNTINTEISEHDSLGTGIGNNSEGGDGGYTFKGVMSPDIGYLDELREEDGESGIGDTSVMTYQHENDGEDEEKEPNEHAAWIPGQGVYVDHTCIIDIMIHHLSYPDEQIQLIALRWIASFLTFAEDVVVPFAPRLIPAILPNLAHHVSYIQSAAVETNQLLYRVIQNLPDPKLQQHEIVTQPPTGSLPGPPPPTAHSATTAIPVNGNLGAAAANSASAPNSFSVSPSSRKDAIIDFNPDAMNARRKSSDQNTDGLKTSASASALPTAGSIIRPKSLAVSPSPSEPQTPIAFEYPNKSRPGSPSGIPIPIVSPAMTNAAQQQAMNVNAINPRAGDPFDIRETVNVLTMQFVSEHEETRIAALEWLSMLHQKAPSELFARDDGTFPALLKTLSDPSEEVIKHDLQLLAQISGSSEDNWFASFLVKLLELFSTDRRLLETRGSLIIRQLCMNLNSERIFRTMAEVLEKDDDLEFASMMVVKLNMILITSPELSDFRKRLKSIESKIGAFPQKDGQTLFISIYKSWCHNAVAAFSLCLLAQAYEHASNLLQIFAELEMTVALLVQIDKLVMLIESPVFTSLRLQLLEPEKYPYLFKCLYGLLMLLPQSSAFVSLRNRLNAVSSMGYLHIVPKATYTSNVASTRSKIAARDEIKWEDMLRHFRVVQNRHEKARRLAQMGEGGQFQTISGFNFASGSTSNSPLGGTNPTSTIKRKTLGGTVRKDNAHNSTNSGSKPLNSVLSPLNPRRGGGSVSTGTSGVNGSLSALSLGAPFSSSMQVSAAAGATGPSVVNRPKSPPARSRVRGILPGLRKG</sequence>
<keyword evidence="2" id="KW-1185">Reference proteome</keyword>